<dbReference type="Proteomes" id="UP000631114">
    <property type="component" value="Unassembled WGS sequence"/>
</dbReference>
<dbReference type="GO" id="GO:0020037">
    <property type="term" value="F:heme binding"/>
    <property type="evidence" value="ECO:0007669"/>
    <property type="project" value="InterPro"/>
</dbReference>
<keyword evidence="8 11" id="KW-0408">Iron</keyword>
<comment type="cofactor">
    <cofactor evidence="11">
        <name>heme</name>
        <dbReference type="ChEBI" id="CHEBI:30413"/>
    </cofactor>
</comment>
<evidence type="ECO:0000256" key="8">
    <source>
        <dbReference type="ARBA" id="ARBA00023004"/>
    </source>
</evidence>
<evidence type="ECO:0008006" key="16">
    <source>
        <dbReference type="Google" id="ProtNLM"/>
    </source>
</evidence>
<dbReference type="SUPFAM" id="SSF48264">
    <property type="entry name" value="Cytochrome P450"/>
    <property type="match status" value="1"/>
</dbReference>
<reference evidence="14 15" key="1">
    <citation type="submission" date="2020-10" db="EMBL/GenBank/DDBJ databases">
        <title>The Coptis chinensis genome and diversification of protoberbering-type alkaloids.</title>
        <authorList>
            <person name="Wang B."/>
            <person name="Shu S."/>
            <person name="Song C."/>
            <person name="Liu Y."/>
        </authorList>
    </citation>
    <scope>NUCLEOTIDE SEQUENCE [LARGE SCALE GENOMIC DNA]</scope>
    <source>
        <strain evidence="14">HL-2020</strain>
        <tissue evidence="14">Leaf</tissue>
    </source>
</reference>
<dbReference type="InterPro" id="IPR002401">
    <property type="entry name" value="Cyt_P450_E_grp-I"/>
</dbReference>
<dbReference type="PRINTS" id="PR00463">
    <property type="entry name" value="EP450I"/>
</dbReference>
<evidence type="ECO:0000256" key="11">
    <source>
        <dbReference type="PIRSR" id="PIRSR602401-1"/>
    </source>
</evidence>
<protein>
    <recommendedName>
        <fullName evidence="16">Cytochrome P450</fullName>
    </recommendedName>
</protein>
<evidence type="ECO:0000256" key="12">
    <source>
        <dbReference type="RuleBase" id="RU000461"/>
    </source>
</evidence>
<dbReference type="InterPro" id="IPR017972">
    <property type="entry name" value="Cyt_P450_CS"/>
</dbReference>
<keyword evidence="6 13" id="KW-1133">Transmembrane helix</keyword>
<dbReference type="Gene3D" id="1.10.630.10">
    <property type="entry name" value="Cytochrome P450"/>
    <property type="match status" value="1"/>
</dbReference>
<name>A0A835IGS4_9MAGN</name>
<evidence type="ECO:0000256" key="1">
    <source>
        <dbReference type="ARBA" id="ARBA00004370"/>
    </source>
</evidence>
<evidence type="ECO:0000256" key="5">
    <source>
        <dbReference type="ARBA" id="ARBA00022723"/>
    </source>
</evidence>
<proteinExistence type="inferred from homology"/>
<comment type="subcellular location">
    <subcellularLocation>
        <location evidence="1">Membrane</location>
    </subcellularLocation>
</comment>
<dbReference type="InterPro" id="IPR036396">
    <property type="entry name" value="Cyt_P450_sf"/>
</dbReference>
<evidence type="ECO:0000256" key="4">
    <source>
        <dbReference type="ARBA" id="ARBA00022692"/>
    </source>
</evidence>
<dbReference type="EMBL" id="JADFTS010000003">
    <property type="protein sequence ID" value="KAF9617655.1"/>
    <property type="molecule type" value="Genomic_DNA"/>
</dbReference>
<evidence type="ECO:0000256" key="9">
    <source>
        <dbReference type="ARBA" id="ARBA00023033"/>
    </source>
</evidence>
<sequence>MVFVQFFQIFFLTMGVFFFFVLSSFISLWWFSPTRACQKIKRNGFTGPPPTFPLGNISDMKKISKVANSPSENMIITHDIHSIVFPYFERWQKSYGKVFIYWLGTEPFLYIGEPEFLKQMASGIMGKSWGKPNVFKHDRNPMFGKGLVMLENEDWTHHRHVITPAFAPANLKAMMSLMVESTNNMLDQWSRLIASGEPEIDIEKEIISTAAEIIAKTSFGMDSKNGRDVFEKLRAMQVLLFQSNRLVGVPFSKFMYLKKTLESRRLGKEIDEILLSIITSRQASLTNEPQKDLLGLLLAEKNADSDVGTAKKLTTHELVDECKTFFFAGHETTALTVIWTLLLLALYPEWQRQLREEIKEVTGDGPLDYNMLARLKKMGWVMNEVLRLYSPAPNAQRQAKEDIRVGDKIIPCGTNIWIDVVGMHHDPVLWGDNVYDFKPERFKDNLHGGCNHKMGFLPFGFGGRMCVGRNLSMMEYKTVLTLILTKFSFSVSPNYNHSPVIMLSLRPSHGVPLIVQHT</sequence>
<dbReference type="GO" id="GO:0005506">
    <property type="term" value="F:iron ion binding"/>
    <property type="evidence" value="ECO:0007669"/>
    <property type="project" value="InterPro"/>
</dbReference>
<dbReference type="PRINTS" id="PR00385">
    <property type="entry name" value="P450"/>
</dbReference>
<keyword evidence="3 11" id="KW-0349">Heme</keyword>
<dbReference type="InterPro" id="IPR050665">
    <property type="entry name" value="Cytochrome_P450_Monooxygen"/>
</dbReference>
<feature type="transmembrane region" description="Helical" evidence="13">
    <location>
        <begin position="6"/>
        <end position="31"/>
    </location>
</feature>
<keyword evidence="10 13" id="KW-0472">Membrane</keyword>
<keyword evidence="4 13" id="KW-0812">Transmembrane</keyword>
<dbReference type="OrthoDB" id="1470350at2759"/>
<dbReference type="AlphaFoldDB" id="A0A835IGS4"/>
<organism evidence="14 15">
    <name type="scientific">Coptis chinensis</name>
    <dbReference type="NCBI Taxonomy" id="261450"/>
    <lineage>
        <taxon>Eukaryota</taxon>
        <taxon>Viridiplantae</taxon>
        <taxon>Streptophyta</taxon>
        <taxon>Embryophyta</taxon>
        <taxon>Tracheophyta</taxon>
        <taxon>Spermatophyta</taxon>
        <taxon>Magnoliopsida</taxon>
        <taxon>Ranunculales</taxon>
        <taxon>Ranunculaceae</taxon>
        <taxon>Coptidoideae</taxon>
        <taxon>Coptis</taxon>
    </lineage>
</organism>
<keyword evidence="5 11" id="KW-0479">Metal-binding</keyword>
<evidence type="ECO:0000256" key="7">
    <source>
        <dbReference type="ARBA" id="ARBA00023002"/>
    </source>
</evidence>
<evidence type="ECO:0000313" key="14">
    <source>
        <dbReference type="EMBL" id="KAF9617655.1"/>
    </source>
</evidence>
<dbReference type="GO" id="GO:0016705">
    <property type="term" value="F:oxidoreductase activity, acting on paired donors, with incorporation or reduction of molecular oxygen"/>
    <property type="evidence" value="ECO:0007669"/>
    <property type="project" value="InterPro"/>
</dbReference>
<evidence type="ECO:0000256" key="6">
    <source>
        <dbReference type="ARBA" id="ARBA00022989"/>
    </source>
</evidence>
<dbReference type="GO" id="GO:0044550">
    <property type="term" value="P:secondary metabolite biosynthetic process"/>
    <property type="evidence" value="ECO:0007669"/>
    <property type="project" value="UniProtKB-ARBA"/>
</dbReference>
<evidence type="ECO:0000313" key="15">
    <source>
        <dbReference type="Proteomes" id="UP000631114"/>
    </source>
</evidence>
<keyword evidence="7 12" id="KW-0560">Oxidoreductase</keyword>
<feature type="binding site" description="axial binding residue" evidence="11">
    <location>
        <position position="466"/>
    </location>
    <ligand>
        <name>heme</name>
        <dbReference type="ChEBI" id="CHEBI:30413"/>
    </ligand>
    <ligandPart>
        <name>Fe</name>
        <dbReference type="ChEBI" id="CHEBI:18248"/>
    </ligandPart>
</feature>
<dbReference type="InterPro" id="IPR001128">
    <property type="entry name" value="Cyt_P450"/>
</dbReference>
<comment type="caution">
    <text evidence="14">The sequence shown here is derived from an EMBL/GenBank/DDBJ whole genome shotgun (WGS) entry which is preliminary data.</text>
</comment>
<comment type="similarity">
    <text evidence="2 12">Belongs to the cytochrome P450 family.</text>
</comment>
<evidence type="ECO:0000256" key="3">
    <source>
        <dbReference type="ARBA" id="ARBA00022617"/>
    </source>
</evidence>
<dbReference type="Pfam" id="PF00067">
    <property type="entry name" value="p450"/>
    <property type="match status" value="1"/>
</dbReference>
<dbReference type="PANTHER" id="PTHR24282">
    <property type="entry name" value="CYTOCHROME P450 FAMILY MEMBER"/>
    <property type="match status" value="1"/>
</dbReference>
<evidence type="ECO:0000256" key="10">
    <source>
        <dbReference type="ARBA" id="ARBA00023136"/>
    </source>
</evidence>
<evidence type="ECO:0000256" key="2">
    <source>
        <dbReference type="ARBA" id="ARBA00010617"/>
    </source>
</evidence>
<keyword evidence="15" id="KW-1185">Reference proteome</keyword>
<evidence type="ECO:0000256" key="13">
    <source>
        <dbReference type="SAM" id="Phobius"/>
    </source>
</evidence>
<accession>A0A835IGS4</accession>
<dbReference type="GO" id="GO:0016020">
    <property type="term" value="C:membrane"/>
    <property type="evidence" value="ECO:0007669"/>
    <property type="project" value="UniProtKB-SubCell"/>
</dbReference>
<keyword evidence="9 12" id="KW-0503">Monooxygenase</keyword>
<gene>
    <name evidence="14" type="ORF">IFM89_037718</name>
</gene>
<dbReference type="PANTHER" id="PTHR24282:SF15">
    <property type="entry name" value="CYTOCHROME P450, FAMILY 715, SUBFAMILY A, POLYPEPTIDE 1"/>
    <property type="match status" value="1"/>
</dbReference>
<dbReference type="PROSITE" id="PS00086">
    <property type="entry name" value="CYTOCHROME_P450"/>
    <property type="match status" value="1"/>
</dbReference>
<dbReference type="GO" id="GO:0004497">
    <property type="term" value="F:monooxygenase activity"/>
    <property type="evidence" value="ECO:0007669"/>
    <property type="project" value="UniProtKB-KW"/>
</dbReference>